<dbReference type="InterPro" id="IPR005019">
    <property type="entry name" value="Adenine_glyco"/>
</dbReference>
<dbReference type="EMBL" id="AECZ01000019">
    <property type="protein sequence ID" value="EFL50473.1"/>
    <property type="molecule type" value="Genomic_DNA"/>
</dbReference>
<proteinExistence type="predicted"/>
<dbReference type="Gene3D" id="1.10.340.30">
    <property type="entry name" value="Hypothetical protein, domain 2"/>
    <property type="match status" value="1"/>
</dbReference>
<keyword evidence="1" id="KW-0479">Metal-binding</keyword>
<dbReference type="OrthoDB" id="9807664at2"/>
<keyword evidence="2" id="KW-0378">Hydrolase</keyword>
<keyword evidence="1" id="KW-0862">Zinc</keyword>
<dbReference type="Proteomes" id="UP000006250">
    <property type="component" value="Unassembled WGS sequence"/>
</dbReference>
<dbReference type="PANTHER" id="PTHR31116:SF29">
    <property type="entry name" value="DNA GLYCOSYLASE SUPERFAMILY PROTEIN"/>
    <property type="match status" value="1"/>
</dbReference>
<evidence type="ECO:0000313" key="3">
    <source>
        <dbReference type="Proteomes" id="UP000006250"/>
    </source>
</evidence>
<organism evidence="2 3">
    <name type="scientific">Solidesulfovibrio fructosivorans JJ]</name>
    <dbReference type="NCBI Taxonomy" id="596151"/>
    <lineage>
        <taxon>Bacteria</taxon>
        <taxon>Pseudomonadati</taxon>
        <taxon>Thermodesulfobacteriota</taxon>
        <taxon>Desulfovibrionia</taxon>
        <taxon>Desulfovibrionales</taxon>
        <taxon>Desulfovibrionaceae</taxon>
        <taxon>Solidesulfovibrio</taxon>
    </lineage>
</organism>
<accession>E1JYQ3</accession>
<dbReference type="GO" id="GO:0008725">
    <property type="term" value="F:DNA-3-methyladenine glycosylase activity"/>
    <property type="evidence" value="ECO:0007669"/>
    <property type="project" value="UniProtKB-EC"/>
</dbReference>
<dbReference type="GO" id="GO:0006284">
    <property type="term" value="P:base-excision repair"/>
    <property type="evidence" value="ECO:0007669"/>
    <property type="project" value="InterPro"/>
</dbReference>
<feature type="binding site" evidence="1">
    <location>
        <position position="182"/>
    </location>
    <ligand>
        <name>Zn(2+)</name>
        <dbReference type="ChEBI" id="CHEBI:29105"/>
    </ligand>
</feature>
<comment type="caution">
    <text evidence="2">The sequence shown here is derived from an EMBL/GenBank/DDBJ whole genome shotgun (WGS) entry which is preliminary data.</text>
</comment>
<dbReference type="Pfam" id="PF03352">
    <property type="entry name" value="Adenine_glyco"/>
    <property type="match status" value="1"/>
</dbReference>
<dbReference type="AlphaFoldDB" id="E1JYQ3"/>
<gene>
    <name evidence="2" type="ORF">DesfrDRAFT_2752</name>
</gene>
<protein>
    <submittedName>
        <fullName evidence="2">DNA-3-methyladenine glycosylase I</fullName>
        <ecNumber evidence="2">3.2.2.20</ecNumber>
    </submittedName>
</protein>
<dbReference type="EC" id="3.2.2.20" evidence="2"/>
<evidence type="ECO:0000313" key="2">
    <source>
        <dbReference type="EMBL" id="EFL50473.1"/>
    </source>
</evidence>
<feature type="binding site" evidence="1">
    <location>
        <position position="186"/>
    </location>
    <ligand>
        <name>Zn(2+)</name>
        <dbReference type="ChEBI" id="CHEBI:29105"/>
    </ligand>
</feature>
<dbReference type="eggNOG" id="COG2818">
    <property type="taxonomic scope" value="Bacteria"/>
</dbReference>
<name>E1JYQ3_SOLFR</name>
<evidence type="ECO:0000256" key="1">
    <source>
        <dbReference type="PIRSR" id="PIRSR605019-1"/>
    </source>
</evidence>
<keyword evidence="3" id="KW-1185">Reference proteome</keyword>
<feature type="binding site" evidence="1">
    <location>
        <position position="24"/>
    </location>
    <ligand>
        <name>Zn(2+)</name>
        <dbReference type="ChEBI" id="CHEBI:29105"/>
    </ligand>
</feature>
<sequence>MTADAAAPIRCPWCGDLDIYVRYHDTEWGVPLHDDRALFELLILEGAQAGLSWLTILKRREGYRAAYDGFDPARVAGYDATKLAALAEDARIIRNKAKIRASVANAKGFLAIQEAFGSFDAYLWRFVDGRPIVNHFSALHQVPATTPLSETISRDLKSRGFSFVGPTCVYAFLQSAGLVNDHLTGCFRHKELAGAAK</sequence>
<dbReference type="RefSeq" id="WP_005994772.1">
    <property type="nucleotide sequence ID" value="NZ_AECZ01000019.1"/>
</dbReference>
<dbReference type="InterPro" id="IPR011257">
    <property type="entry name" value="DNA_glycosylase"/>
</dbReference>
<keyword evidence="2" id="KW-0326">Glycosidase</keyword>
<dbReference type="SUPFAM" id="SSF48150">
    <property type="entry name" value="DNA-glycosylase"/>
    <property type="match status" value="1"/>
</dbReference>
<reference evidence="2 3" key="1">
    <citation type="submission" date="2010-08" db="EMBL/GenBank/DDBJ databases">
        <title>The draft genome of Desulfovibrio fructosovorans JJ.</title>
        <authorList>
            <consortium name="US DOE Joint Genome Institute (JGI-PGF)"/>
            <person name="Lucas S."/>
            <person name="Copeland A."/>
            <person name="Lapidus A."/>
            <person name="Cheng J.-F."/>
            <person name="Bruce D."/>
            <person name="Goodwin L."/>
            <person name="Pitluck S."/>
            <person name="Land M.L."/>
            <person name="Hauser L."/>
            <person name="Chang Y.-J."/>
            <person name="Jeffries C."/>
            <person name="Wall J.D."/>
            <person name="Stahl D.A."/>
            <person name="Arkin A.P."/>
            <person name="Dehal P."/>
            <person name="Stolyar S.M."/>
            <person name="Hazen T.C."/>
            <person name="Woyke T.J."/>
        </authorList>
    </citation>
    <scope>NUCLEOTIDE SEQUENCE [LARGE SCALE GENOMIC DNA]</scope>
    <source>
        <strain evidence="2 3">JJ</strain>
    </source>
</reference>
<feature type="binding site" evidence="1">
    <location>
        <position position="11"/>
    </location>
    <ligand>
        <name>Zn(2+)</name>
        <dbReference type="ChEBI" id="CHEBI:29105"/>
    </ligand>
</feature>
<dbReference type="PANTHER" id="PTHR31116">
    <property type="entry name" value="OS04G0501200 PROTEIN"/>
    <property type="match status" value="1"/>
</dbReference>
<dbReference type="GO" id="GO:0046872">
    <property type="term" value="F:metal ion binding"/>
    <property type="evidence" value="ECO:0007669"/>
    <property type="project" value="UniProtKB-KW"/>
</dbReference>
<dbReference type="STRING" id="596151.DesfrDRAFT_2752"/>